<reference evidence="2" key="1">
    <citation type="journal article" date="2021" name="Sci. Rep.">
        <title>Diploid genomic architecture of Nitzschia inconspicua, an elite biomass production diatom.</title>
        <authorList>
            <person name="Oliver A."/>
            <person name="Podell S."/>
            <person name="Pinowska A."/>
            <person name="Traller J.C."/>
            <person name="Smith S.R."/>
            <person name="McClure R."/>
            <person name="Beliaev A."/>
            <person name="Bohutskyi P."/>
            <person name="Hill E.A."/>
            <person name="Rabines A."/>
            <person name="Zheng H."/>
            <person name="Allen L.Z."/>
            <person name="Kuo A."/>
            <person name="Grigoriev I.V."/>
            <person name="Allen A.E."/>
            <person name="Hazlebeck D."/>
            <person name="Allen E.E."/>
        </authorList>
    </citation>
    <scope>NUCLEOTIDE SEQUENCE</scope>
    <source>
        <strain evidence="2">Hildebrandi</strain>
    </source>
</reference>
<keyword evidence="3" id="KW-1185">Reference proteome</keyword>
<name>A0A9K3KQZ7_9STRA</name>
<evidence type="ECO:0000256" key="1">
    <source>
        <dbReference type="SAM" id="MobiDB-lite"/>
    </source>
</evidence>
<dbReference type="AlphaFoldDB" id="A0A9K3KQZ7"/>
<sequence>MSDFESSDLYFQPDDPAVWNPEKFSPQQRLKNFLPKWSNVKQHHHVTHSPSASRSSSMRYSDCSGMTCPVVTHHYLITATGDHTRNTTTSTISSSEIVSPTILPVDVVLSEWPDSLTGRSASSLEHQEVKEHEEEDDVESYCGSLTYSVESEFKHPHDHSQPSHPIGGLHHPSVDQHYFFPPNSVSTHTDEVDDFYEDALETLDEPDLRDNKKKQGKGSVHRNSQDCFPAGDCFRPLAWIGGLFRANNRISLHSRWMEDVDEEHTPTRC</sequence>
<feature type="compositionally biased region" description="Basic residues" evidence="1">
    <location>
        <begin position="211"/>
        <end position="220"/>
    </location>
</feature>
<gene>
    <name evidence="2" type="ORF">IV203_016651</name>
</gene>
<accession>A0A9K3KQZ7</accession>
<feature type="region of interest" description="Disordered" evidence="1">
    <location>
        <begin position="1"/>
        <end position="22"/>
    </location>
</feature>
<proteinExistence type="predicted"/>
<evidence type="ECO:0000313" key="3">
    <source>
        <dbReference type="Proteomes" id="UP000693970"/>
    </source>
</evidence>
<comment type="caution">
    <text evidence="2">The sequence shown here is derived from an EMBL/GenBank/DDBJ whole genome shotgun (WGS) entry which is preliminary data.</text>
</comment>
<feature type="region of interest" description="Disordered" evidence="1">
    <location>
        <begin position="202"/>
        <end position="223"/>
    </location>
</feature>
<feature type="region of interest" description="Disordered" evidence="1">
    <location>
        <begin position="118"/>
        <end position="137"/>
    </location>
</feature>
<evidence type="ECO:0000313" key="2">
    <source>
        <dbReference type="EMBL" id="KAG7347946.1"/>
    </source>
</evidence>
<dbReference type="Proteomes" id="UP000693970">
    <property type="component" value="Unassembled WGS sequence"/>
</dbReference>
<dbReference type="EMBL" id="JAGRRH010000020">
    <property type="protein sequence ID" value="KAG7347946.1"/>
    <property type="molecule type" value="Genomic_DNA"/>
</dbReference>
<organism evidence="2 3">
    <name type="scientific">Nitzschia inconspicua</name>
    <dbReference type="NCBI Taxonomy" id="303405"/>
    <lineage>
        <taxon>Eukaryota</taxon>
        <taxon>Sar</taxon>
        <taxon>Stramenopiles</taxon>
        <taxon>Ochrophyta</taxon>
        <taxon>Bacillariophyta</taxon>
        <taxon>Bacillariophyceae</taxon>
        <taxon>Bacillariophycidae</taxon>
        <taxon>Bacillariales</taxon>
        <taxon>Bacillariaceae</taxon>
        <taxon>Nitzschia</taxon>
    </lineage>
</organism>
<protein>
    <submittedName>
        <fullName evidence="2">Uncharacterized protein</fullName>
    </submittedName>
</protein>
<reference evidence="2" key="2">
    <citation type="submission" date="2021-04" db="EMBL/GenBank/DDBJ databases">
        <authorList>
            <person name="Podell S."/>
        </authorList>
    </citation>
    <scope>NUCLEOTIDE SEQUENCE</scope>
    <source>
        <strain evidence="2">Hildebrandi</strain>
    </source>
</reference>